<dbReference type="InterPro" id="IPR001781">
    <property type="entry name" value="Znf_LIM"/>
</dbReference>
<feature type="region of interest" description="Disordered" evidence="4">
    <location>
        <begin position="235"/>
        <end position="440"/>
    </location>
</feature>
<dbReference type="Pfam" id="PF00412">
    <property type="entry name" value="LIM"/>
    <property type="match status" value="3"/>
</dbReference>
<feature type="domain" description="LIM zinc-binding" evidence="5">
    <location>
        <begin position="817"/>
        <end position="880"/>
    </location>
</feature>
<dbReference type="CDD" id="cd08368">
    <property type="entry name" value="LIM"/>
    <property type="match status" value="1"/>
</dbReference>
<reference evidence="6 7" key="1">
    <citation type="submission" date="2024-06" db="EMBL/GenBank/DDBJ databases">
        <title>Complete genome of Phlyctema vagabunda strain 19-DSS-EL-015.</title>
        <authorList>
            <person name="Fiorenzani C."/>
        </authorList>
    </citation>
    <scope>NUCLEOTIDE SEQUENCE [LARGE SCALE GENOMIC DNA]</scope>
    <source>
        <strain evidence="6 7">19-DSS-EL-015</strain>
    </source>
</reference>
<feature type="compositionally biased region" description="Polar residues" evidence="4">
    <location>
        <begin position="401"/>
        <end position="410"/>
    </location>
</feature>
<dbReference type="SMART" id="SM00132">
    <property type="entry name" value="LIM"/>
    <property type="match status" value="3"/>
</dbReference>
<accession>A0ABR4PBP8</accession>
<gene>
    <name evidence="6" type="ORF">PVAG01_07158</name>
</gene>
<feature type="domain" description="LIM zinc-binding" evidence="5">
    <location>
        <begin position="658"/>
        <end position="720"/>
    </location>
</feature>
<name>A0ABR4PBP8_9HELO</name>
<feature type="compositionally biased region" description="Polar residues" evidence="4">
    <location>
        <begin position="596"/>
        <end position="615"/>
    </location>
</feature>
<keyword evidence="2 3" id="KW-0862">Zinc</keyword>
<dbReference type="Gene3D" id="2.10.110.10">
    <property type="entry name" value="Cysteine Rich Protein"/>
    <property type="match status" value="3"/>
</dbReference>
<feature type="compositionally biased region" description="Polar residues" evidence="4">
    <location>
        <begin position="245"/>
        <end position="254"/>
    </location>
</feature>
<dbReference type="SUPFAM" id="SSF57716">
    <property type="entry name" value="Glucocorticoid receptor-like (DNA-binding domain)"/>
    <property type="match status" value="2"/>
</dbReference>
<feature type="domain" description="LIM zinc-binding" evidence="5">
    <location>
        <begin position="754"/>
        <end position="814"/>
    </location>
</feature>
<feature type="compositionally biased region" description="Basic and acidic residues" evidence="4">
    <location>
        <begin position="1"/>
        <end position="11"/>
    </location>
</feature>
<feature type="compositionally biased region" description="Basic and acidic residues" evidence="4">
    <location>
        <begin position="388"/>
        <end position="399"/>
    </location>
</feature>
<feature type="compositionally biased region" description="Polar residues" evidence="4">
    <location>
        <begin position="80"/>
        <end position="104"/>
    </location>
</feature>
<keyword evidence="7" id="KW-1185">Reference proteome</keyword>
<protein>
    <submittedName>
        <fullName evidence="6">LIM domain-containing protein</fullName>
    </submittedName>
</protein>
<dbReference type="Proteomes" id="UP001629113">
    <property type="component" value="Unassembled WGS sequence"/>
</dbReference>
<feature type="compositionally biased region" description="Basic and acidic residues" evidence="4">
    <location>
        <begin position="616"/>
        <end position="628"/>
    </location>
</feature>
<sequence>MLRGRSKDGTRKVTPPGPVSMTNEQFADYLADLRNNRVARPSGARPQPASKRRDSQRAAPDPSPAPTPTQEDAPGDLPPRSTSVLSHRRTQSSLSNYSTASSRTGRALVRQPTSGSVTGDQSPTSPTIPLKPSEVVPTATYMERGQRWMEKEEAVSLREAMEDMDLKPQEEEEIRVHAAAQNEASELVYQHQNPNTAQPNPDAPFRYTEHLRKNSYAHARTQSVGRRSGLGMVTGLARDIAPPNISRNSSSSGELKSPRDRVSSDSSDYFRQDHNRSPERTTRESVDSVRTLPATTEKAYGSLAKSGRPFGSTRRRSSAKRNVSGEIAGSFTGEQIWEEPEQEDSSRGRPSEARDVPAPLQIKPRNPLNRVQFAHDLPPRSNSTPPEQVKKLSKYEIHRNPPSQSRNPAYTANPPPLSKAANDIPVRTESPDSNMRDGLELRSEEIRQATSMRLKDRSPKLPTPTAVSNKLGRPIVSFDKNWKPNGADTKSEEPRRTGDVAYFKDQASQSGQGTFTGAVPKIQLPDTTNYRVMEIPSVPSINVPDSRPSNPSIPTINLPDTTSISVSGPAIPTINIPDTPTISVSGPAIPKINLPTTPKISVSSPNVPTINTPRESTTKTRPLPDPKKATARPLPRHHATAPLPRGHWSPASGSRVTAACHQCQLPIEGRVVALRGVAERFHPHCFICFTCGTALEALEISPEPPTKRAERLDRIQRRAQGEELEEVEGQTIADDGDERLRFFCHLDWHEHFAPKCKHCKTPIIGEHAVALGEHWHYGHFFCAECGDPFEQGMTHIEKDGYAWCLKCQTKRTERRAPKCTKCKLPVIGQYVQAMGGEWHDACFKCVVCAGGFDDGQIFPKQVGSATVVLCTGCMERELKA</sequence>
<feature type="region of interest" description="Disordered" evidence="4">
    <location>
        <begin position="596"/>
        <end position="650"/>
    </location>
</feature>
<evidence type="ECO:0000256" key="4">
    <source>
        <dbReference type="SAM" id="MobiDB-lite"/>
    </source>
</evidence>
<proteinExistence type="predicted"/>
<keyword evidence="3" id="KW-0440">LIM domain</keyword>
<dbReference type="EMBL" id="JBFCZG010000006">
    <property type="protein sequence ID" value="KAL3420713.1"/>
    <property type="molecule type" value="Genomic_DNA"/>
</dbReference>
<evidence type="ECO:0000256" key="1">
    <source>
        <dbReference type="ARBA" id="ARBA00022723"/>
    </source>
</evidence>
<feature type="region of interest" description="Disordered" evidence="4">
    <location>
        <begin position="1"/>
        <end position="134"/>
    </location>
</feature>
<comment type="caution">
    <text evidence="6">The sequence shown here is derived from an EMBL/GenBank/DDBJ whole genome shotgun (WGS) entry which is preliminary data.</text>
</comment>
<dbReference type="PANTHER" id="PTHR24216:SF8">
    <property type="entry name" value="PAXILLIN, ISOFORM F"/>
    <property type="match status" value="1"/>
</dbReference>
<organism evidence="6 7">
    <name type="scientific">Phlyctema vagabunda</name>
    <dbReference type="NCBI Taxonomy" id="108571"/>
    <lineage>
        <taxon>Eukaryota</taxon>
        <taxon>Fungi</taxon>
        <taxon>Dikarya</taxon>
        <taxon>Ascomycota</taxon>
        <taxon>Pezizomycotina</taxon>
        <taxon>Leotiomycetes</taxon>
        <taxon>Helotiales</taxon>
        <taxon>Dermateaceae</taxon>
        <taxon>Phlyctema</taxon>
    </lineage>
</organism>
<dbReference type="PROSITE" id="PS50023">
    <property type="entry name" value="LIM_DOMAIN_2"/>
    <property type="match status" value="3"/>
</dbReference>
<dbReference type="PANTHER" id="PTHR24216">
    <property type="entry name" value="PAXILLIN-RELATED"/>
    <property type="match status" value="1"/>
</dbReference>
<keyword evidence="1 3" id="KW-0479">Metal-binding</keyword>
<evidence type="ECO:0000313" key="6">
    <source>
        <dbReference type="EMBL" id="KAL3420713.1"/>
    </source>
</evidence>
<feature type="compositionally biased region" description="Polar residues" evidence="4">
    <location>
        <begin position="111"/>
        <end position="127"/>
    </location>
</feature>
<feature type="compositionally biased region" description="Basic and acidic residues" evidence="4">
    <location>
        <begin position="344"/>
        <end position="355"/>
    </location>
</feature>
<evidence type="ECO:0000313" key="7">
    <source>
        <dbReference type="Proteomes" id="UP001629113"/>
    </source>
</evidence>
<evidence type="ECO:0000259" key="5">
    <source>
        <dbReference type="PROSITE" id="PS50023"/>
    </source>
</evidence>
<evidence type="ECO:0000256" key="2">
    <source>
        <dbReference type="ARBA" id="ARBA00022833"/>
    </source>
</evidence>
<evidence type="ECO:0000256" key="3">
    <source>
        <dbReference type="PROSITE-ProRule" id="PRU00125"/>
    </source>
</evidence>
<feature type="compositionally biased region" description="Basic and acidic residues" evidence="4">
    <location>
        <begin position="256"/>
        <end position="287"/>
    </location>
</feature>
<feature type="region of interest" description="Disordered" evidence="4">
    <location>
        <begin position="476"/>
        <end position="496"/>
    </location>
</feature>
<dbReference type="PROSITE" id="PS00478">
    <property type="entry name" value="LIM_DOMAIN_1"/>
    <property type="match status" value="1"/>
</dbReference>